<proteinExistence type="predicted"/>
<protein>
    <submittedName>
        <fullName evidence="1">Amino acid permease</fullName>
    </submittedName>
</protein>
<evidence type="ECO:0000313" key="2">
    <source>
        <dbReference type="Proteomes" id="UP001164539"/>
    </source>
</evidence>
<evidence type="ECO:0000313" key="1">
    <source>
        <dbReference type="EMBL" id="KAJ4708121.1"/>
    </source>
</evidence>
<accession>A0ACC1XAF9</accession>
<organism evidence="1 2">
    <name type="scientific">Melia azedarach</name>
    <name type="common">Chinaberry tree</name>
    <dbReference type="NCBI Taxonomy" id="155640"/>
    <lineage>
        <taxon>Eukaryota</taxon>
        <taxon>Viridiplantae</taxon>
        <taxon>Streptophyta</taxon>
        <taxon>Embryophyta</taxon>
        <taxon>Tracheophyta</taxon>
        <taxon>Spermatophyta</taxon>
        <taxon>Magnoliopsida</taxon>
        <taxon>eudicotyledons</taxon>
        <taxon>Gunneridae</taxon>
        <taxon>Pentapetalae</taxon>
        <taxon>rosids</taxon>
        <taxon>malvids</taxon>
        <taxon>Sapindales</taxon>
        <taxon>Meliaceae</taxon>
        <taxon>Melia</taxon>
    </lineage>
</organism>
<keyword evidence="2" id="KW-1185">Reference proteome</keyword>
<reference evidence="1 2" key="1">
    <citation type="journal article" date="2023" name="Science">
        <title>Complex scaffold remodeling in plant triterpene biosynthesis.</title>
        <authorList>
            <person name="De La Pena R."/>
            <person name="Hodgson H."/>
            <person name="Liu J.C."/>
            <person name="Stephenson M.J."/>
            <person name="Martin A.C."/>
            <person name="Owen C."/>
            <person name="Harkess A."/>
            <person name="Leebens-Mack J."/>
            <person name="Jimenez L.E."/>
            <person name="Osbourn A."/>
            <person name="Sattely E.S."/>
        </authorList>
    </citation>
    <scope>NUCLEOTIDE SEQUENCE [LARGE SCALE GENOMIC DNA]</scope>
    <source>
        <strain evidence="2">cv. JPN11</strain>
        <tissue evidence="1">Leaf</tissue>
    </source>
</reference>
<dbReference type="Proteomes" id="UP001164539">
    <property type="component" value="Chromosome 10"/>
</dbReference>
<sequence length="358" mass="38965">MDHQEIEQEISQEFSVDPAGKIADGIGEVHDDGRSKRTGNVWTASAHIITAIVGSGVLSLAWGLAQLGWIARIATLLIFSDISLYTSGLLADCYRDPNTGKRNYTYKEAVKTYLGNLKYKACGLVQYILLSGTMIGYTITASISMVVISKSNCFHKGDHGAPCNFSNNLYMIALGIVEMILLQIPSFHKLSWLSTVAAIMSFNYSGIGMGLAFAKNVSGQGRKTSLTGVEIRLDLTAADKTWRMFQAVGNMAFACAYSRILIEIQDTLRSSPPENQTMKKANTIATSTATTLYLICGSLGYAALGNHAPGNMLTGFGFYEPFWLIDLASFFILLHLLGAYQVLAQPVFGVVESWASMR</sequence>
<name>A0ACC1XAF9_MELAZ</name>
<comment type="caution">
    <text evidence="1">The sequence shown here is derived from an EMBL/GenBank/DDBJ whole genome shotgun (WGS) entry which is preliminary data.</text>
</comment>
<dbReference type="EMBL" id="CM051403">
    <property type="protein sequence ID" value="KAJ4708121.1"/>
    <property type="molecule type" value="Genomic_DNA"/>
</dbReference>
<gene>
    <name evidence="1" type="ORF">OWV82_018122</name>
</gene>